<dbReference type="Pfam" id="PF00293">
    <property type="entry name" value="NUDIX"/>
    <property type="match status" value="1"/>
</dbReference>
<feature type="domain" description="Nudix hydrolase" evidence="3">
    <location>
        <begin position="1"/>
        <end position="113"/>
    </location>
</feature>
<keyword evidence="5" id="KW-1185">Reference proteome</keyword>
<sequence>MIAQGIVVRNGKFLMVKQNKHGKIFWNFPGGHVEVGETPEQACIREFLEEIGLRVAVIQSIGLVNKKHLFLVGIVSGDMKLEDGLLDIGWVADTEQDKWDAKTLQMLAHYRQFMRVEGDEEVGSCETDFDQKI</sequence>
<comment type="caution">
    <text evidence="4">The sequence shown here is derived from an EMBL/GenBank/DDBJ whole genome shotgun (WGS) entry which is preliminary data.</text>
</comment>
<accession>A0ABM8VDE5</accession>
<dbReference type="PANTHER" id="PTHR43046:SF2">
    <property type="entry name" value="8-OXO-DGTP DIPHOSPHATASE-RELATED"/>
    <property type="match status" value="1"/>
</dbReference>
<dbReference type="EMBL" id="CAJVCE010000003">
    <property type="protein sequence ID" value="CAG7627309.1"/>
    <property type="molecule type" value="Genomic_DNA"/>
</dbReference>
<dbReference type="PANTHER" id="PTHR43046">
    <property type="entry name" value="GDP-MANNOSE MANNOSYL HYDROLASE"/>
    <property type="match status" value="1"/>
</dbReference>
<dbReference type="RefSeq" id="WP_218097685.1">
    <property type="nucleotide sequence ID" value="NZ_CAJVCE010000003.1"/>
</dbReference>
<dbReference type="InterPro" id="IPR000086">
    <property type="entry name" value="NUDIX_hydrolase_dom"/>
</dbReference>
<evidence type="ECO:0000313" key="5">
    <source>
        <dbReference type="Proteomes" id="UP000730618"/>
    </source>
</evidence>
<proteinExistence type="predicted"/>
<dbReference type="GO" id="GO:0016787">
    <property type="term" value="F:hydrolase activity"/>
    <property type="evidence" value="ECO:0007669"/>
    <property type="project" value="UniProtKB-KW"/>
</dbReference>
<dbReference type="PROSITE" id="PS51462">
    <property type="entry name" value="NUDIX"/>
    <property type="match status" value="1"/>
</dbReference>
<dbReference type="InterPro" id="IPR020084">
    <property type="entry name" value="NUDIX_hydrolase_CS"/>
</dbReference>
<name>A0ABM8VDE5_9BACL</name>
<dbReference type="CDD" id="cd02883">
    <property type="entry name" value="NUDIX_Hydrolase"/>
    <property type="match status" value="1"/>
</dbReference>
<evidence type="ECO:0000313" key="4">
    <source>
        <dbReference type="EMBL" id="CAG7627309.1"/>
    </source>
</evidence>
<dbReference type="Proteomes" id="UP000730618">
    <property type="component" value="Unassembled WGS sequence"/>
</dbReference>
<evidence type="ECO:0000256" key="2">
    <source>
        <dbReference type="ARBA" id="ARBA00022801"/>
    </source>
</evidence>
<comment type="cofactor">
    <cofactor evidence="1">
        <name>Mg(2+)</name>
        <dbReference type="ChEBI" id="CHEBI:18420"/>
    </cofactor>
</comment>
<reference evidence="4 5" key="1">
    <citation type="submission" date="2021-06" db="EMBL/GenBank/DDBJ databases">
        <authorList>
            <person name="Criscuolo A."/>
        </authorList>
    </citation>
    <scope>NUCLEOTIDE SEQUENCE [LARGE SCALE GENOMIC DNA]</scope>
    <source>
        <strain evidence="5">CIP 111802</strain>
    </source>
</reference>
<protein>
    <submittedName>
        <fullName evidence="4">RNA pyrophosphohydrolase</fullName>
        <ecNumber evidence="4">3.6.1.-</ecNumber>
    </submittedName>
</protein>
<organism evidence="4 5">
    <name type="scientific">Paenibacillus allorhizosphaerae</name>
    <dbReference type="NCBI Taxonomy" id="2849866"/>
    <lineage>
        <taxon>Bacteria</taxon>
        <taxon>Bacillati</taxon>
        <taxon>Bacillota</taxon>
        <taxon>Bacilli</taxon>
        <taxon>Bacillales</taxon>
        <taxon>Paenibacillaceae</taxon>
        <taxon>Paenibacillus</taxon>
    </lineage>
</organism>
<keyword evidence="2 4" id="KW-0378">Hydrolase</keyword>
<evidence type="ECO:0000259" key="3">
    <source>
        <dbReference type="PROSITE" id="PS51462"/>
    </source>
</evidence>
<dbReference type="PROSITE" id="PS00893">
    <property type="entry name" value="NUDIX_BOX"/>
    <property type="match status" value="1"/>
</dbReference>
<evidence type="ECO:0000256" key="1">
    <source>
        <dbReference type="ARBA" id="ARBA00001946"/>
    </source>
</evidence>
<gene>
    <name evidence="4" type="primary">rppH_1</name>
    <name evidence="4" type="ORF">PAECIP111802_01339</name>
</gene>
<dbReference type="EC" id="3.6.1.-" evidence="4"/>